<sequence length="410" mass="43988">MPTASAVDSASVRSPVGVEVAWACTCRSSSGPGPAAARASRIARTCPSRWPAVMWCASEVTPAPASTACTRAARAAAKPARSRTTSADPSRGSSLRVECALAWANPAGGSGWMHASAPPATTTSARPSRIGSRPMAMASAPGTELDADPGRRPVRHQHRHGVRRDLADPGRLQDVVLPEHAQRTARTRTDHHGQPLRLHLRPPRVGPRLPGRDQRHLLAPVQPPRLHPVHDPGRFDPQPPRDPHRQRGRPLLLDRTDPGLPGQHRGPGRGNVPAEGRRGTQPRHQHRRGRGRTRRRPRPAAPESASTPRHRPLEHRLMAAEAVVREGAHELPDRLVTHRPDQRREVAAQAPRVGRLEPEADGDLHRTVRHGSGYAGYLAGSAAPGPTPPGARRRTGCGSPPASPPARAGP</sequence>
<dbReference type="AlphaFoldDB" id="B0CN05"/>
<accession>B0CN05</accession>
<feature type="region of interest" description="Disordered" evidence="1">
    <location>
        <begin position="378"/>
        <end position="410"/>
    </location>
</feature>
<feature type="compositionally biased region" description="Low complexity" evidence="1">
    <location>
        <begin position="396"/>
        <end position="410"/>
    </location>
</feature>
<feature type="compositionally biased region" description="Basic residues" evidence="1">
    <location>
        <begin position="152"/>
        <end position="162"/>
    </location>
</feature>
<feature type="region of interest" description="Disordered" evidence="1">
    <location>
        <begin position="109"/>
        <end position="313"/>
    </location>
</feature>
<feature type="compositionally biased region" description="Basic and acidic residues" evidence="1">
    <location>
        <begin position="228"/>
        <end position="245"/>
    </location>
</feature>
<feature type="compositionally biased region" description="Low complexity" evidence="1">
    <location>
        <begin position="115"/>
        <end position="129"/>
    </location>
</feature>
<evidence type="ECO:0000256" key="1">
    <source>
        <dbReference type="SAM" id="MobiDB-lite"/>
    </source>
</evidence>
<name>B0CN05_STRLA</name>
<evidence type="ECO:0000313" key="2">
    <source>
        <dbReference type="EMBL" id="ABQ41260.1"/>
    </source>
</evidence>
<dbReference type="EMBL" id="DQ838002">
    <property type="protein sequence ID" value="ABQ41260.1"/>
    <property type="molecule type" value="Genomic_DNA"/>
</dbReference>
<reference evidence="2" key="1">
    <citation type="journal article" date="2008" name="J. Bacteriol.">
        <title>Characterization of the saframycin A gene cluster from Streptomyces lavendulae NRRL 11002 revealing a nonribosomal peptide synthetase system for assembling the unusual tetrapeptidyl skeleton in an iterative manner.</title>
        <authorList>
            <person name="Li L."/>
            <person name="Deng W."/>
            <person name="Song J."/>
            <person name="Ding W."/>
            <person name="Zhao Q.F."/>
            <person name="Peng C."/>
            <person name="Song W.W."/>
            <person name="Tang G.L."/>
            <person name="Liu W."/>
        </authorList>
    </citation>
    <scope>NUCLEOTIDE SEQUENCE</scope>
    <source>
        <strain evidence="2">NRRL 11002</strain>
    </source>
</reference>
<protein>
    <submittedName>
        <fullName evidence="2">Uncharacterized protein</fullName>
    </submittedName>
</protein>
<organism evidence="2">
    <name type="scientific">Streptomyces lavendulae</name>
    <dbReference type="NCBI Taxonomy" id="1914"/>
    <lineage>
        <taxon>Bacteria</taxon>
        <taxon>Bacillati</taxon>
        <taxon>Actinomycetota</taxon>
        <taxon>Actinomycetes</taxon>
        <taxon>Kitasatosporales</taxon>
        <taxon>Streptomycetaceae</taxon>
        <taxon>Streptomyces</taxon>
    </lineage>
</organism>
<proteinExistence type="predicted"/>
<feature type="compositionally biased region" description="Basic residues" evidence="1">
    <location>
        <begin position="280"/>
        <end position="298"/>
    </location>
</feature>